<organism evidence="3 4">
    <name type="scientific">Dryococelus australis</name>
    <dbReference type="NCBI Taxonomy" id="614101"/>
    <lineage>
        <taxon>Eukaryota</taxon>
        <taxon>Metazoa</taxon>
        <taxon>Ecdysozoa</taxon>
        <taxon>Arthropoda</taxon>
        <taxon>Hexapoda</taxon>
        <taxon>Insecta</taxon>
        <taxon>Pterygota</taxon>
        <taxon>Neoptera</taxon>
        <taxon>Polyneoptera</taxon>
        <taxon>Phasmatodea</taxon>
        <taxon>Verophasmatodea</taxon>
        <taxon>Anareolatae</taxon>
        <taxon>Phasmatidae</taxon>
        <taxon>Eurycanthinae</taxon>
        <taxon>Dryococelus</taxon>
    </lineage>
</organism>
<feature type="region of interest" description="Disordered" evidence="1">
    <location>
        <begin position="370"/>
        <end position="407"/>
    </location>
</feature>
<dbReference type="Proteomes" id="UP001159363">
    <property type="component" value="Chromosome 11"/>
</dbReference>
<keyword evidence="2" id="KW-0732">Signal</keyword>
<feature type="chain" id="PRO_5046379945" evidence="2">
    <location>
        <begin position="30"/>
        <end position="585"/>
    </location>
</feature>
<comment type="caution">
    <text evidence="3">The sequence shown here is derived from an EMBL/GenBank/DDBJ whole genome shotgun (WGS) entry which is preliminary data.</text>
</comment>
<name>A0ABQ9GI82_9NEOP</name>
<feature type="region of interest" description="Disordered" evidence="1">
    <location>
        <begin position="453"/>
        <end position="474"/>
    </location>
</feature>
<evidence type="ECO:0000256" key="1">
    <source>
        <dbReference type="SAM" id="MobiDB-lite"/>
    </source>
</evidence>
<reference evidence="3 4" key="1">
    <citation type="submission" date="2023-02" db="EMBL/GenBank/DDBJ databases">
        <title>LHISI_Scaffold_Assembly.</title>
        <authorList>
            <person name="Stuart O.P."/>
            <person name="Cleave R."/>
            <person name="Magrath M.J.L."/>
            <person name="Mikheyev A.S."/>
        </authorList>
    </citation>
    <scope>NUCLEOTIDE SEQUENCE [LARGE SCALE GENOMIC DNA]</scope>
    <source>
        <strain evidence="3">Daus_M_001</strain>
        <tissue evidence="3">Leg muscle</tissue>
    </source>
</reference>
<sequence length="585" mass="63866">MPSRNLCRSLHMYCLLLRVLSCFNLLLNAETYLEQNPQNNPGCSIALTPETEGEGNYAFHLGEHGSTPGGVTPGFWHDAVGQRIFSGMSCFPPPLHSGYIQLPENAYGSLGRPRRMASVRPDARQLTPQDACNGVPRCSLVSGWNAFNFLWLHDGYWLLLRAPRIYRSEQAPTYLATLRHTPLPSRIRLSSKVEKKQQMSPLRCPHFGATSGRSEVSIEPRRNARVGKTRDPGGNSPTSGIVRPDYHMRKSPGATPQGNRTRGGGGGGSEYTTAAANGVWHGKGRRVARQLCCGGAMVYTPKLLGSANRGGLTLHTERGGAVVTHWARIRKDPGSISSPAILISAFRDFPKSLQANAGIACPRPVLIGSRPNKTASGPTRRAEENNLHVRSFYSPPPPPPFSSDRDRNVTCELPSRFFLRRAYRPWGRWERVVSDVGGGVIAAAGSSATPCLRGGRRLKHPQAGCGEPQEAGRHDRPITVRALLTFERSDEPAERRVAARVTSRRRRTPQVLADHGAKHNSYLKFGIHSEYRTADRHAMSGNVVAAQCQLAVDSGPLDVAKRRTAGGSSYTSGPPCKHARISCTH</sequence>
<dbReference type="EMBL" id="JARBHB010000012">
    <property type="protein sequence ID" value="KAJ8871718.1"/>
    <property type="molecule type" value="Genomic_DNA"/>
</dbReference>
<evidence type="ECO:0000256" key="2">
    <source>
        <dbReference type="SAM" id="SignalP"/>
    </source>
</evidence>
<evidence type="ECO:0000313" key="4">
    <source>
        <dbReference type="Proteomes" id="UP001159363"/>
    </source>
</evidence>
<accession>A0ABQ9GI82</accession>
<feature type="region of interest" description="Disordered" evidence="1">
    <location>
        <begin position="192"/>
        <end position="268"/>
    </location>
</feature>
<proteinExistence type="predicted"/>
<gene>
    <name evidence="3" type="ORF">PR048_028050</name>
</gene>
<keyword evidence="4" id="KW-1185">Reference proteome</keyword>
<evidence type="ECO:0000313" key="3">
    <source>
        <dbReference type="EMBL" id="KAJ8871718.1"/>
    </source>
</evidence>
<protein>
    <submittedName>
        <fullName evidence="3">Uncharacterized protein</fullName>
    </submittedName>
</protein>
<feature type="signal peptide" evidence="2">
    <location>
        <begin position="1"/>
        <end position="29"/>
    </location>
</feature>